<keyword evidence="1" id="KW-1133">Transmembrane helix</keyword>
<keyword evidence="1" id="KW-0812">Transmembrane</keyword>
<feature type="transmembrane region" description="Helical" evidence="1">
    <location>
        <begin position="12"/>
        <end position="31"/>
    </location>
</feature>
<reference evidence="2 3" key="1">
    <citation type="journal article" date="2019" name="Int. J. Syst. Evol. Microbiol.">
        <title>The Global Catalogue of Microorganisms (GCM) 10K type strain sequencing project: providing services to taxonomists for standard genome sequencing and annotation.</title>
        <authorList>
            <consortium name="The Broad Institute Genomics Platform"/>
            <consortium name="The Broad Institute Genome Sequencing Center for Infectious Disease"/>
            <person name="Wu L."/>
            <person name="Ma J."/>
        </authorList>
    </citation>
    <scope>NUCLEOTIDE SEQUENCE [LARGE SCALE GENOMIC DNA]</scope>
    <source>
        <strain evidence="2 3">JCM 16001</strain>
    </source>
</reference>
<feature type="transmembrane region" description="Helical" evidence="1">
    <location>
        <begin position="95"/>
        <end position="116"/>
    </location>
</feature>
<proteinExistence type="predicted"/>
<protein>
    <submittedName>
        <fullName evidence="2">Uncharacterized protein</fullName>
    </submittedName>
</protein>
<comment type="caution">
    <text evidence="2">The sequence shown here is derived from an EMBL/GenBank/DDBJ whole genome shotgun (WGS) entry which is preliminary data.</text>
</comment>
<evidence type="ECO:0000256" key="1">
    <source>
        <dbReference type="SAM" id="Phobius"/>
    </source>
</evidence>
<feature type="transmembrane region" description="Helical" evidence="1">
    <location>
        <begin position="37"/>
        <end position="59"/>
    </location>
</feature>
<name>A0ABN2GDN1_9ACTN</name>
<gene>
    <name evidence="2" type="ORF">GCM10009830_14200</name>
</gene>
<keyword evidence="3" id="KW-1185">Reference proteome</keyword>
<dbReference type="EMBL" id="BAAAQF010000005">
    <property type="protein sequence ID" value="GAA1669571.1"/>
    <property type="molecule type" value="Genomic_DNA"/>
</dbReference>
<dbReference type="Proteomes" id="UP001499851">
    <property type="component" value="Unassembled WGS sequence"/>
</dbReference>
<feature type="transmembrane region" description="Helical" evidence="1">
    <location>
        <begin position="71"/>
        <end position="89"/>
    </location>
</feature>
<evidence type="ECO:0000313" key="3">
    <source>
        <dbReference type="Proteomes" id="UP001499851"/>
    </source>
</evidence>
<dbReference type="RefSeq" id="WP_344483726.1">
    <property type="nucleotide sequence ID" value="NZ_BAAAQF010000005.1"/>
</dbReference>
<organism evidence="2 3">
    <name type="scientific">Glycomyces endophyticus</name>
    <dbReference type="NCBI Taxonomy" id="480996"/>
    <lineage>
        <taxon>Bacteria</taxon>
        <taxon>Bacillati</taxon>
        <taxon>Actinomycetota</taxon>
        <taxon>Actinomycetes</taxon>
        <taxon>Glycomycetales</taxon>
        <taxon>Glycomycetaceae</taxon>
        <taxon>Glycomyces</taxon>
    </lineage>
</organism>
<keyword evidence="1" id="KW-0472">Membrane</keyword>
<sequence>MISQAVAMCSCGYLPIFMWYPAFLVTIASSLPPFPGIEVLLIVVPVGVIVYATVTNTWLGRGDRRGRSAVAAGLLVLVALAAAASMNATAEGFEILAVAASAGPSILLQGLAFIRLRSAAAEQWFRDCESFASGTGPDPEP</sequence>
<evidence type="ECO:0000313" key="2">
    <source>
        <dbReference type="EMBL" id="GAA1669571.1"/>
    </source>
</evidence>
<accession>A0ABN2GDN1</accession>